<evidence type="ECO:0000256" key="6">
    <source>
        <dbReference type="SAM" id="Phobius"/>
    </source>
</evidence>
<dbReference type="EMBL" id="JBFRUW010000084">
    <property type="protein sequence ID" value="MFA0570455.1"/>
    <property type="molecule type" value="Genomic_DNA"/>
</dbReference>
<feature type="region of interest" description="Disordered" evidence="5">
    <location>
        <begin position="317"/>
        <end position="339"/>
    </location>
</feature>
<feature type="transmembrane region" description="Helical" evidence="6">
    <location>
        <begin position="57"/>
        <end position="76"/>
    </location>
</feature>
<evidence type="ECO:0000256" key="4">
    <source>
        <dbReference type="ARBA" id="ARBA00023136"/>
    </source>
</evidence>
<keyword evidence="9" id="KW-1185">Reference proteome</keyword>
<keyword evidence="4 6" id="KW-0472">Membrane</keyword>
<dbReference type="Gene3D" id="1.20.1560.10">
    <property type="entry name" value="ABC transporter type 1, transmembrane domain"/>
    <property type="match status" value="1"/>
</dbReference>
<evidence type="ECO:0000313" key="9">
    <source>
        <dbReference type="Proteomes" id="UP001570417"/>
    </source>
</evidence>
<reference evidence="8 9" key="1">
    <citation type="journal article" date="2024" name="ISME J.">
        <title>Tailless and filamentous prophages are predominant in marine Vibrio.</title>
        <authorList>
            <person name="Steensen K."/>
            <person name="Seneca J."/>
            <person name="Bartlau N."/>
            <person name="Yu X.A."/>
            <person name="Hussain F.A."/>
            <person name="Polz M.F."/>
        </authorList>
    </citation>
    <scope>NUCLEOTIDE SEQUENCE [LARGE SCALE GENOMIC DNA]</scope>
    <source>
        <strain evidence="8 9">10N.222.51.A1</strain>
    </source>
</reference>
<comment type="caution">
    <text evidence="8">The sequence shown here is derived from an EMBL/GenBank/DDBJ whole genome shotgun (WGS) entry which is preliminary data.</text>
</comment>
<feature type="domain" description="ABC transmembrane type-1" evidence="7">
    <location>
        <begin position="10"/>
        <end position="248"/>
    </location>
</feature>
<protein>
    <submittedName>
        <fullName evidence="8">ABC transporter six-transmembrane domain-containing protein</fullName>
    </submittedName>
</protein>
<keyword evidence="3 6" id="KW-1133">Transmembrane helix</keyword>
<evidence type="ECO:0000256" key="3">
    <source>
        <dbReference type="ARBA" id="ARBA00022989"/>
    </source>
</evidence>
<dbReference type="Pfam" id="PF13748">
    <property type="entry name" value="ABC_membrane_3"/>
    <property type="match status" value="1"/>
</dbReference>
<organism evidence="8 9">
    <name type="scientific">Vibrio gallaecicus</name>
    <dbReference type="NCBI Taxonomy" id="552386"/>
    <lineage>
        <taxon>Bacteria</taxon>
        <taxon>Pseudomonadati</taxon>
        <taxon>Pseudomonadota</taxon>
        <taxon>Gammaproteobacteria</taxon>
        <taxon>Vibrionales</taxon>
        <taxon>Vibrionaceae</taxon>
        <taxon>Vibrio</taxon>
    </lineage>
</organism>
<evidence type="ECO:0000259" key="7">
    <source>
        <dbReference type="Pfam" id="PF13748"/>
    </source>
</evidence>
<proteinExistence type="predicted"/>
<dbReference type="Proteomes" id="UP001570417">
    <property type="component" value="Unassembled WGS sequence"/>
</dbReference>
<dbReference type="InterPro" id="IPR011527">
    <property type="entry name" value="ABC1_TM_dom"/>
</dbReference>
<gene>
    <name evidence="8" type="ORF">AB4566_19495</name>
</gene>
<evidence type="ECO:0000256" key="5">
    <source>
        <dbReference type="SAM" id="MobiDB-lite"/>
    </source>
</evidence>
<evidence type="ECO:0000313" key="8">
    <source>
        <dbReference type="EMBL" id="MFA0570455.1"/>
    </source>
</evidence>
<sequence>MPDLSHFTVRSILKQNKSKVAITWFLVALENLFMVLLPLFIGFAIDDLVKGEFSDLYWLSALIVSLIVVSVIRRFYDTRIYGQIRVIIGEAVDIKMRNQLPPSNSVSIRNARLDMSRELVDFLENDVPPLMTAGIQLTASIIILSSFHLSLGISAIIAGITMLVIYSQFHPYFTRLNRSLNHRIEQQVSILSRMPFRGIRRHLERIKRREVLISDAEAIVYGLIFFVLFSFVITNLWLSTQLIQPTAGQLFSAVTYSLEFLEAAILLPITLQTLSRLTDISQRLNQQCQISSCTDKKSCMEIKPCLETYSDFENGSDLKDRSPLHTQTNRNEFKSESNQ</sequence>
<dbReference type="SUPFAM" id="SSF90123">
    <property type="entry name" value="ABC transporter transmembrane region"/>
    <property type="match status" value="1"/>
</dbReference>
<keyword evidence="2 6" id="KW-0812">Transmembrane</keyword>
<accession>A0ABV4NG77</accession>
<name>A0ABV4NG77_9VIBR</name>
<evidence type="ECO:0000256" key="2">
    <source>
        <dbReference type="ARBA" id="ARBA00022692"/>
    </source>
</evidence>
<comment type="subcellular location">
    <subcellularLocation>
        <location evidence="1">Cell membrane</location>
        <topology evidence="1">Multi-pass membrane protein</topology>
    </subcellularLocation>
</comment>
<dbReference type="InterPro" id="IPR036640">
    <property type="entry name" value="ABC1_TM_sf"/>
</dbReference>
<feature type="transmembrane region" description="Helical" evidence="6">
    <location>
        <begin position="141"/>
        <end position="166"/>
    </location>
</feature>
<feature type="transmembrane region" description="Helical" evidence="6">
    <location>
        <begin position="21"/>
        <end position="45"/>
    </location>
</feature>
<evidence type="ECO:0000256" key="1">
    <source>
        <dbReference type="ARBA" id="ARBA00004651"/>
    </source>
</evidence>
<dbReference type="RefSeq" id="WP_372267925.1">
    <property type="nucleotide sequence ID" value="NZ_JBFRUW010000084.1"/>
</dbReference>
<feature type="transmembrane region" description="Helical" evidence="6">
    <location>
        <begin position="218"/>
        <end position="238"/>
    </location>
</feature>